<dbReference type="RefSeq" id="YP_009255839.1">
    <property type="nucleotide sequence ID" value="NC_030273.1"/>
</dbReference>
<evidence type="ECO:0000313" key="17">
    <source>
        <dbReference type="EMBL" id="ANE20402.1"/>
    </source>
</evidence>
<dbReference type="InterPro" id="IPR050269">
    <property type="entry name" value="ComplexI_Subunit6"/>
</dbReference>
<dbReference type="PANTHER" id="PTHR11435:SF1">
    <property type="entry name" value="NADH-UBIQUINONE OXIDOREDUCTASE CHAIN 6"/>
    <property type="match status" value="1"/>
</dbReference>
<comment type="similarity">
    <text evidence="2 15">Belongs to the complex I subunit 6 family.</text>
</comment>
<feature type="signal peptide" evidence="16">
    <location>
        <begin position="1"/>
        <end position="19"/>
    </location>
</feature>
<evidence type="ECO:0000256" key="2">
    <source>
        <dbReference type="ARBA" id="ARBA00005698"/>
    </source>
</evidence>
<dbReference type="Pfam" id="PF00499">
    <property type="entry name" value="Oxidored_q3"/>
    <property type="match status" value="1"/>
</dbReference>
<dbReference type="CTD" id="4541"/>
<evidence type="ECO:0000256" key="11">
    <source>
        <dbReference type="ARBA" id="ARBA00023027"/>
    </source>
</evidence>
<organism evidence="17">
    <name type="scientific">Anguis cephallonica</name>
    <dbReference type="NCBI Taxonomy" id="672770"/>
    <lineage>
        <taxon>Eukaryota</taxon>
        <taxon>Metazoa</taxon>
        <taxon>Chordata</taxon>
        <taxon>Craniata</taxon>
        <taxon>Vertebrata</taxon>
        <taxon>Euteleostomi</taxon>
        <taxon>Lepidosauria</taxon>
        <taxon>Squamata</taxon>
        <taxon>Bifurcata</taxon>
        <taxon>Unidentata</taxon>
        <taxon>Episquamata</taxon>
        <taxon>Toxicofera</taxon>
        <taxon>Anguimorpha</taxon>
        <taxon>Neoanguimorpha</taxon>
        <taxon>Anguioidea</taxon>
        <taxon>Anguidae</taxon>
        <taxon>Anguis</taxon>
    </lineage>
</organism>
<evidence type="ECO:0000256" key="12">
    <source>
        <dbReference type="ARBA" id="ARBA00023128"/>
    </source>
</evidence>
<keyword evidence="15" id="KW-0830">Ubiquinone</keyword>
<evidence type="ECO:0000256" key="16">
    <source>
        <dbReference type="SAM" id="SignalP"/>
    </source>
</evidence>
<keyword evidence="11 15" id="KW-0520">NAD</keyword>
<feature type="transmembrane region" description="Helical" evidence="15">
    <location>
        <begin position="86"/>
        <end position="105"/>
    </location>
</feature>
<feature type="transmembrane region" description="Helical" evidence="15">
    <location>
        <begin position="53"/>
        <end position="74"/>
    </location>
</feature>
<accession>A0A342KBY3</accession>
<evidence type="ECO:0000256" key="9">
    <source>
        <dbReference type="ARBA" id="ARBA00022982"/>
    </source>
</evidence>
<dbReference type="InterPro" id="IPR042106">
    <property type="entry name" value="Nuo/plastoQ_OxRdtase_6_NuoJ"/>
</dbReference>
<evidence type="ECO:0000256" key="14">
    <source>
        <dbReference type="ARBA" id="ARBA00049551"/>
    </source>
</evidence>
<proteinExistence type="inferred from homology"/>
<keyword evidence="7 15" id="KW-0812">Transmembrane</keyword>
<sequence>MSYLVFVFFMCLILTLVWVASNPSPYYGAAGLVSSAVVGCGVLVGMGHSFISLVLFLIYLGGMLVVFVYTVSLAAEPYPEALGSRVGVYFLGYFSVFVLLGGVIVGEWDVVGLNLEVRTSSGVCLVNIDFIGVPLLYSWGGFDLLVCGWALLLVLFVVLELTRGLFRGGLRSV</sequence>
<keyword evidence="13 15" id="KW-0472">Membrane</keyword>
<evidence type="ECO:0000256" key="8">
    <source>
        <dbReference type="ARBA" id="ARBA00022967"/>
    </source>
</evidence>
<dbReference type="GO" id="GO:0008137">
    <property type="term" value="F:NADH dehydrogenase (ubiquinone) activity"/>
    <property type="evidence" value="ECO:0007669"/>
    <property type="project" value="UniProtKB-UniRule"/>
</dbReference>
<evidence type="ECO:0000256" key="13">
    <source>
        <dbReference type="ARBA" id="ARBA00023136"/>
    </source>
</evidence>
<protein>
    <recommendedName>
        <fullName evidence="4 15">NADH-ubiquinone oxidoreductase chain 6</fullName>
        <ecNumber evidence="3 15">7.1.1.2</ecNumber>
    </recommendedName>
</protein>
<dbReference type="EMBL" id="KU052866">
    <property type="protein sequence ID" value="ANE20402.1"/>
    <property type="molecule type" value="Genomic_DNA"/>
</dbReference>
<evidence type="ECO:0000256" key="7">
    <source>
        <dbReference type="ARBA" id="ARBA00022692"/>
    </source>
</evidence>
<keyword evidence="5 15" id="KW-0813">Transport</keyword>
<keyword evidence="6 15" id="KW-0679">Respiratory chain</keyword>
<gene>
    <name evidence="17" type="primary">ND6</name>
</gene>
<evidence type="ECO:0000256" key="6">
    <source>
        <dbReference type="ARBA" id="ARBA00022660"/>
    </source>
</evidence>
<feature type="transmembrane region" description="Helical" evidence="15">
    <location>
        <begin position="29"/>
        <end position="46"/>
    </location>
</feature>
<evidence type="ECO:0000256" key="5">
    <source>
        <dbReference type="ARBA" id="ARBA00022448"/>
    </source>
</evidence>
<keyword evidence="10 15" id="KW-1133">Transmembrane helix</keyword>
<keyword evidence="12 15" id="KW-0496">Mitochondrion</keyword>
<reference evidence="17" key="1">
    <citation type="journal article" date="2016" name="Mitochondrial DNA Part B Resour">
        <title>Complete mitochondrial genome of the endemic legless lizard Anguis cephallonica Werner, 1894 and its comparison with mitogenome of Anguis fragilis Linnaeus, 1758.</title>
        <authorList>
            <person name="Strzala T."/>
            <person name="Grochowalska R."/>
            <person name="Najbar B."/>
            <person name="Mikulicek P."/>
            <person name="Jandzik D."/>
            <person name="Lymberakis P."/>
            <person name="Jablonski D."/>
        </authorList>
    </citation>
    <scope>NUCLEOTIDE SEQUENCE</scope>
</reference>
<evidence type="ECO:0000256" key="3">
    <source>
        <dbReference type="ARBA" id="ARBA00012944"/>
    </source>
</evidence>
<evidence type="ECO:0000256" key="4">
    <source>
        <dbReference type="ARBA" id="ARBA00021095"/>
    </source>
</evidence>
<name>A0A342KBY3_9SAUR</name>
<evidence type="ECO:0000256" key="10">
    <source>
        <dbReference type="ARBA" id="ARBA00022989"/>
    </source>
</evidence>
<dbReference type="PANTHER" id="PTHR11435">
    <property type="entry name" value="NADH UBIQUINONE OXIDOREDUCTASE SUBUNIT ND6"/>
    <property type="match status" value="1"/>
</dbReference>
<dbReference type="GeneID" id="27923310"/>
<dbReference type="InterPro" id="IPR001457">
    <property type="entry name" value="NADH_UbQ/plastoQ_OxRdtase_su6"/>
</dbReference>
<feature type="transmembrane region" description="Helical" evidence="15">
    <location>
        <begin position="142"/>
        <end position="162"/>
    </location>
</feature>
<comment type="catalytic activity">
    <reaction evidence="14 15">
        <text>a ubiquinone + NADH + 5 H(+)(in) = a ubiquinol + NAD(+) + 4 H(+)(out)</text>
        <dbReference type="Rhea" id="RHEA:29091"/>
        <dbReference type="Rhea" id="RHEA-COMP:9565"/>
        <dbReference type="Rhea" id="RHEA-COMP:9566"/>
        <dbReference type="ChEBI" id="CHEBI:15378"/>
        <dbReference type="ChEBI" id="CHEBI:16389"/>
        <dbReference type="ChEBI" id="CHEBI:17976"/>
        <dbReference type="ChEBI" id="CHEBI:57540"/>
        <dbReference type="ChEBI" id="CHEBI:57945"/>
        <dbReference type="EC" id="7.1.1.2"/>
    </reaction>
</comment>
<geneLocation type="mitochondrion" evidence="17"/>
<dbReference type="Gene3D" id="1.20.120.1200">
    <property type="entry name" value="NADH-ubiquinone/plastoquinone oxidoreductase chain 6, subunit NuoJ"/>
    <property type="match status" value="1"/>
</dbReference>
<evidence type="ECO:0000256" key="15">
    <source>
        <dbReference type="RuleBase" id="RU004430"/>
    </source>
</evidence>
<feature type="chain" id="PRO_5016815635" description="NADH-ubiquinone oxidoreductase chain 6" evidence="16">
    <location>
        <begin position="20"/>
        <end position="173"/>
    </location>
</feature>
<keyword evidence="8 15" id="KW-1278">Translocase</keyword>
<dbReference type="EC" id="7.1.1.2" evidence="3 15"/>
<dbReference type="AlphaFoldDB" id="A0A342KBY3"/>
<evidence type="ECO:0000256" key="1">
    <source>
        <dbReference type="ARBA" id="ARBA00004225"/>
    </source>
</evidence>
<dbReference type="GO" id="GO:0031966">
    <property type="term" value="C:mitochondrial membrane"/>
    <property type="evidence" value="ECO:0007669"/>
    <property type="project" value="UniProtKB-SubCell"/>
</dbReference>
<comment type="subcellular location">
    <subcellularLocation>
        <location evidence="1 15">Mitochondrion membrane</location>
        <topology evidence="1 15">Multi-pass membrane protein</topology>
    </subcellularLocation>
</comment>
<keyword evidence="16" id="KW-0732">Signal</keyword>
<keyword evidence="9 15" id="KW-0249">Electron transport</keyword>
<comment type="function">
    <text evidence="15">Core subunit of the mitochondrial membrane respiratory chain NADH dehydrogenase (Complex I) which catalyzes electron transfer from NADH through the respiratory chain, using ubiquinone as an electron acceptor. Essential for the catalytic activity and assembly of complex I.</text>
</comment>